<dbReference type="EMBL" id="VZPE01000004">
    <property type="protein sequence ID" value="KAB0571441.1"/>
    <property type="molecule type" value="Genomic_DNA"/>
</dbReference>
<sequence>MARVLVIAHLNHDRIWELDGPLKSGSRISWGKRETRLGGGGYFTGSPFLALGHEVALVSSLGNDALGETARDELSELGFDMQHVLTRDSGTHITDILLEPSGERTILTPSQGPMRLFRLDGDVKADAAYINCFNPDATILKALDSIGLVASQFPLSETSVPRPADLMIGSKGDFPELDDNALWHKAQHFCGSRLKHLVMTDGARAITIHDGEQIRNVTPMKRAVVKNTIGAGDHFSANLVSALLAGAAIEDAARNASKATADWLEQRDRESIKRLSPALETRI</sequence>
<reference evidence="4" key="1">
    <citation type="submission" date="2019-09" db="EMBL/GenBank/DDBJ databases">
        <title>Draft genome sequences of 48 bacterial type strains from the CCUG.</title>
        <authorList>
            <person name="Tunovic T."/>
            <person name="Pineiro-Iglesias B."/>
            <person name="Unosson C."/>
            <person name="Inganas E."/>
            <person name="Ohlen M."/>
            <person name="Cardew S."/>
            <person name="Jensie-Markopoulos S."/>
            <person name="Salva-Serra F."/>
            <person name="Jaen-Luchoro D."/>
            <person name="Karlsson R."/>
            <person name="Svensson-Stadler L."/>
            <person name="Chun J."/>
            <person name="Moore E."/>
        </authorList>
    </citation>
    <scope>NUCLEOTIDE SEQUENCE</scope>
    <source>
        <strain evidence="4">CCUG 50899</strain>
    </source>
</reference>
<evidence type="ECO:0000259" key="3">
    <source>
        <dbReference type="Pfam" id="PF00294"/>
    </source>
</evidence>
<accession>A0A643F1T4</accession>
<dbReference type="InterPro" id="IPR011611">
    <property type="entry name" value="PfkB_dom"/>
</dbReference>
<evidence type="ECO:0000313" key="4">
    <source>
        <dbReference type="EMBL" id="KAB0571441.1"/>
    </source>
</evidence>
<comment type="caution">
    <text evidence="4">The sequence shown here is derived from an EMBL/GenBank/DDBJ whole genome shotgun (WGS) entry which is preliminary data.</text>
</comment>
<dbReference type="RefSeq" id="WP_128094221.1">
    <property type="nucleotide sequence ID" value="NZ_JBHEEN010000004.1"/>
</dbReference>
<evidence type="ECO:0000256" key="1">
    <source>
        <dbReference type="ARBA" id="ARBA00022679"/>
    </source>
</evidence>
<dbReference type="Gene3D" id="3.40.1190.20">
    <property type="match status" value="1"/>
</dbReference>
<dbReference type="Pfam" id="PF00294">
    <property type="entry name" value="PfkB"/>
    <property type="match status" value="1"/>
</dbReference>
<dbReference type="GO" id="GO:0016301">
    <property type="term" value="F:kinase activity"/>
    <property type="evidence" value="ECO:0007669"/>
    <property type="project" value="UniProtKB-KW"/>
</dbReference>
<name>A0A643F1T4_9HYPH</name>
<dbReference type="AlphaFoldDB" id="A0A643F1T4"/>
<organism evidence="4">
    <name type="scientific">Brucella pituitosa</name>
    <dbReference type="NCBI Taxonomy" id="571256"/>
    <lineage>
        <taxon>Bacteria</taxon>
        <taxon>Pseudomonadati</taxon>
        <taxon>Pseudomonadota</taxon>
        <taxon>Alphaproteobacteria</taxon>
        <taxon>Hyphomicrobiales</taxon>
        <taxon>Brucellaceae</taxon>
        <taxon>Brucella/Ochrobactrum group</taxon>
        <taxon>Brucella</taxon>
    </lineage>
</organism>
<gene>
    <name evidence="4" type="ORF">F7Q93_12110</name>
</gene>
<dbReference type="InterPro" id="IPR029056">
    <property type="entry name" value="Ribokinase-like"/>
</dbReference>
<protein>
    <submittedName>
        <fullName evidence="4">Carbohydrate kinase</fullName>
    </submittedName>
</protein>
<dbReference type="SUPFAM" id="SSF53613">
    <property type="entry name" value="Ribokinase-like"/>
    <property type="match status" value="1"/>
</dbReference>
<evidence type="ECO:0000256" key="2">
    <source>
        <dbReference type="ARBA" id="ARBA00022777"/>
    </source>
</evidence>
<dbReference type="PANTHER" id="PTHR10584">
    <property type="entry name" value="SUGAR KINASE"/>
    <property type="match status" value="1"/>
</dbReference>
<dbReference type="GO" id="GO:0005829">
    <property type="term" value="C:cytosol"/>
    <property type="evidence" value="ECO:0007669"/>
    <property type="project" value="TreeGrafter"/>
</dbReference>
<proteinExistence type="predicted"/>
<keyword evidence="1" id="KW-0808">Transferase</keyword>
<keyword evidence="2 4" id="KW-0418">Kinase</keyword>
<feature type="domain" description="Carbohydrate kinase PfkB" evidence="3">
    <location>
        <begin position="180"/>
        <end position="259"/>
    </location>
</feature>
<dbReference type="PANTHER" id="PTHR10584:SF157">
    <property type="entry name" value="SULFOFRUCTOSE KINASE"/>
    <property type="match status" value="1"/>
</dbReference>